<gene>
    <name evidence="4" type="ORF">JGI1_02002</name>
</gene>
<keyword evidence="1 4" id="KW-0489">Methyltransferase</keyword>
<reference evidence="5" key="1">
    <citation type="submission" date="2015-11" db="EMBL/GenBank/DDBJ databases">
        <authorList>
            <person name="Varghese N."/>
        </authorList>
    </citation>
    <scope>NUCLEOTIDE SEQUENCE [LARGE SCALE GENOMIC DNA]</scope>
</reference>
<evidence type="ECO:0000256" key="2">
    <source>
        <dbReference type="ARBA" id="ARBA00022679"/>
    </source>
</evidence>
<dbReference type="Pfam" id="PF13649">
    <property type="entry name" value="Methyltransf_25"/>
    <property type="match status" value="1"/>
</dbReference>
<keyword evidence="5" id="KW-1185">Reference proteome</keyword>
<dbReference type="Proteomes" id="UP000320623">
    <property type="component" value="Unassembled WGS sequence"/>
</dbReference>
<feature type="domain" description="Methyltransferase" evidence="3">
    <location>
        <begin position="52"/>
        <end position="154"/>
    </location>
</feature>
<dbReference type="SUPFAM" id="SSF53335">
    <property type="entry name" value="S-adenosyl-L-methionine-dependent methyltransferases"/>
    <property type="match status" value="1"/>
</dbReference>
<evidence type="ECO:0000313" key="5">
    <source>
        <dbReference type="Proteomes" id="UP000320623"/>
    </source>
</evidence>
<sequence>MQNPRSQFQTTQEEREFFNFDLFSEQKEYQEVNEKFIDKTFPNEIIENEPTILDIACGTGLVTSILLKKVNGAKCKIIGIDPNPASIQIAKNKLKGYGETKIEFYECYAQEILNLIPPESVDIVYFCNAIHEIPTDEAKQESLNAIATVLKHNGKLFVNSTFTKESYTQDTVKYWGLLKLYAFQYLGRKRDKNAQTFEILSVEDYRMKIENSGLVVDKIESVRVELSEKAMLAISEYDAFIYGVFIDMEDTDKFTLQQKSEALKFAVRKVTSQAKEKDANLNPFARNWIELSCRKP</sequence>
<dbReference type="Gene3D" id="3.40.50.150">
    <property type="entry name" value="Vaccinia Virus protein VP39"/>
    <property type="match status" value="1"/>
</dbReference>
<protein>
    <submittedName>
        <fullName evidence="4">Methyltransferase domain-containing protein</fullName>
    </submittedName>
</protein>
<proteinExistence type="predicted"/>
<dbReference type="PANTHER" id="PTHR43861">
    <property type="entry name" value="TRANS-ACONITATE 2-METHYLTRANSFERASE-RELATED"/>
    <property type="match status" value="1"/>
</dbReference>
<dbReference type="OrthoDB" id="9811589at2"/>
<dbReference type="PANTHER" id="PTHR43861:SF1">
    <property type="entry name" value="TRANS-ACONITATE 2-METHYLTRANSFERASE"/>
    <property type="match status" value="1"/>
</dbReference>
<dbReference type="GO" id="GO:0032259">
    <property type="term" value="P:methylation"/>
    <property type="evidence" value="ECO:0007669"/>
    <property type="project" value="UniProtKB-KW"/>
</dbReference>
<dbReference type="EMBL" id="FAOO01000018">
    <property type="protein sequence ID" value="CUU08135.1"/>
    <property type="molecule type" value="Genomic_DNA"/>
</dbReference>
<dbReference type="InterPro" id="IPR041698">
    <property type="entry name" value="Methyltransf_25"/>
</dbReference>
<dbReference type="GO" id="GO:0008168">
    <property type="term" value="F:methyltransferase activity"/>
    <property type="evidence" value="ECO:0007669"/>
    <property type="project" value="UniProtKB-KW"/>
</dbReference>
<evidence type="ECO:0000313" key="4">
    <source>
        <dbReference type="EMBL" id="CUU08135.1"/>
    </source>
</evidence>
<dbReference type="RefSeq" id="WP_140945717.1">
    <property type="nucleotide sequence ID" value="NZ_FAOO01000018.1"/>
</dbReference>
<dbReference type="InterPro" id="IPR029063">
    <property type="entry name" value="SAM-dependent_MTases_sf"/>
</dbReference>
<keyword evidence="2 4" id="KW-0808">Transferase</keyword>
<evidence type="ECO:0000256" key="1">
    <source>
        <dbReference type="ARBA" id="ARBA00022603"/>
    </source>
</evidence>
<dbReference type="AlphaFoldDB" id="A0A0S4N9Y8"/>
<dbReference type="STRING" id="1643428.GCA_001442855_01962"/>
<accession>A0A0S4N9Y8</accession>
<name>A0A0S4N9Y8_9BACT</name>
<organism evidence="4 5">
    <name type="scientific">Candidatus Thermokryptus mobilis</name>
    <dbReference type="NCBI Taxonomy" id="1643428"/>
    <lineage>
        <taxon>Bacteria</taxon>
        <taxon>Pseudomonadati</taxon>
        <taxon>Candidatus Kryptoniota</taxon>
        <taxon>Candidatus Thermokryptus</taxon>
    </lineage>
</organism>
<dbReference type="CDD" id="cd02440">
    <property type="entry name" value="AdoMet_MTases"/>
    <property type="match status" value="1"/>
</dbReference>
<evidence type="ECO:0000259" key="3">
    <source>
        <dbReference type="Pfam" id="PF13649"/>
    </source>
</evidence>